<reference evidence="1 2" key="1">
    <citation type="submission" date="2020-02" db="EMBL/GenBank/DDBJ databases">
        <title>Genome sequencing, annotation and comparative genomic analysis of Bacillus tequilensis EA-CB0015, an effective biological control agent against Pseudocercospora fijiensis in banana plants.</title>
        <authorList>
            <person name="Cuellar-Gaviria T.Z."/>
            <person name="Ju K.-S."/>
            <person name="Villegas-Escobar V."/>
        </authorList>
    </citation>
    <scope>NUCLEOTIDE SEQUENCE [LARGE SCALE GENOMIC DNA]</scope>
    <source>
        <strain evidence="1 2">EA-CB0015</strain>
    </source>
</reference>
<dbReference type="RefSeq" id="WP_167871448.1">
    <property type="nucleotide sequence ID" value="NZ_CP048852.1"/>
</dbReference>
<dbReference type="KEGG" id="bteq:G4P54_02730"/>
<protein>
    <submittedName>
        <fullName evidence="1">Uncharacterized protein</fullName>
    </submittedName>
</protein>
<evidence type="ECO:0000313" key="2">
    <source>
        <dbReference type="Proteomes" id="UP000501914"/>
    </source>
</evidence>
<organism evidence="1 2">
    <name type="scientific">Bacillus tequilensis</name>
    <dbReference type="NCBI Taxonomy" id="227866"/>
    <lineage>
        <taxon>Bacteria</taxon>
        <taxon>Bacillati</taxon>
        <taxon>Bacillota</taxon>
        <taxon>Bacilli</taxon>
        <taxon>Bacillales</taxon>
        <taxon>Bacillaceae</taxon>
        <taxon>Bacillus</taxon>
    </lineage>
</organism>
<dbReference type="Proteomes" id="UP000501914">
    <property type="component" value="Chromosome"/>
</dbReference>
<gene>
    <name evidence="1" type="ORF">G4P54_02730</name>
</gene>
<name>A0A6H0WCX7_9BACI</name>
<keyword evidence="2" id="KW-1185">Reference proteome</keyword>
<sequence length="45" mass="5358">MKSIDLIIESLERKGILTEKTFKNRSSKFQKAVKKFNRKNELRGF</sequence>
<evidence type="ECO:0000313" key="1">
    <source>
        <dbReference type="EMBL" id="QIW78370.1"/>
    </source>
</evidence>
<accession>A0A6H0WCX7</accession>
<dbReference type="AlphaFoldDB" id="A0A6H0WCX7"/>
<dbReference type="EMBL" id="CP048852">
    <property type="protein sequence ID" value="QIW78370.1"/>
    <property type="molecule type" value="Genomic_DNA"/>
</dbReference>
<proteinExistence type="predicted"/>